<keyword evidence="5" id="KW-0029">Amino-acid transport</keyword>
<dbReference type="PROSITE" id="PS50893">
    <property type="entry name" value="ABC_TRANSPORTER_2"/>
    <property type="match status" value="1"/>
</dbReference>
<evidence type="ECO:0000256" key="1">
    <source>
        <dbReference type="ARBA" id="ARBA00005417"/>
    </source>
</evidence>
<evidence type="ECO:0000259" key="6">
    <source>
        <dbReference type="PROSITE" id="PS50893"/>
    </source>
</evidence>
<accession>A0A7M2X2H4</accession>
<dbReference type="AlphaFoldDB" id="A0A7M2X2H4"/>
<dbReference type="GO" id="GO:0016887">
    <property type="term" value="F:ATP hydrolysis activity"/>
    <property type="evidence" value="ECO:0007669"/>
    <property type="project" value="InterPro"/>
</dbReference>
<dbReference type="InterPro" id="IPR003593">
    <property type="entry name" value="AAA+_ATPase"/>
</dbReference>
<dbReference type="EMBL" id="CP063458">
    <property type="protein sequence ID" value="QOV91923.1"/>
    <property type="molecule type" value="Genomic_DNA"/>
</dbReference>
<dbReference type="InterPro" id="IPR017780">
    <property type="entry name" value="ABC_transptr_urea_ATP-bd_UrtE"/>
</dbReference>
<dbReference type="PANTHER" id="PTHR43820:SF5">
    <property type="entry name" value="HIGH-AFFINITY BRANCHED-CHAIN AMINO ACID TRANSPORT ATP-BINDING PROTEIN"/>
    <property type="match status" value="1"/>
</dbReference>
<evidence type="ECO:0000313" key="8">
    <source>
        <dbReference type="Proteomes" id="UP000593765"/>
    </source>
</evidence>
<proteinExistence type="inferred from homology"/>
<evidence type="ECO:0000256" key="4">
    <source>
        <dbReference type="ARBA" id="ARBA00022840"/>
    </source>
</evidence>
<dbReference type="CDD" id="cd03224">
    <property type="entry name" value="ABC_TM1139_LivF_branched"/>
    <property type="match status" value="1"/>
</dbReference>
<dbReference type="Gene3D" id="3.40.50.300">
    <property type="entry name" value="P-loop containing nucleotide triphosphate hydrolases"/>
    <property type="match status" value="1"/>
</dbReference>
<evidence type="ECO:0000256" key="5">
    <source>
        <dbReference type="ARBA" id="ARBA00022970"/>
    </source>
</evidence>
<dbReference type="RefSeq" id="WP_206295243.1">
    <property type="nucleotide sequence ID" value="NZ_CP063458.1"/>
</dbReference>
<dbReference type="GO" id="GO:0005524">
    <property type="term" value="F:ATP binding"/>
    <property type="evidence" value="ECO:0007669"/>
    <property type="project" value="UniProtKB-KW"/>
</dbReference>
<evidence type="ECO:0000256" key="3">
    <source>
        <dbReference type="ARBA" id="ARBA00022741"/>
    </source>
</evidence>
<dbReference type="Proteomes" id="UP000593765">
    <property type="component" value="Chromosome"/>
</dbReference>
<dbReference type="InterPro" id="IPR003439">
    <property type="entry name" value="ABC_transporter-like_ATP-bd"/>
</dbReference>
<dbReference type="KEGG" id="hbs:IPV69_11440"/>
<comment type="similarity">
    <text evidence="1">Belongs to the ABC transporter superfamily.</text>
</comment>
<gene>
    <name evidence="7" type="primary">urtE</name>
    <name evidence="7" type="ORF">IPV69_11440</name>
</gene>
<feature type="domain" description="ABC transporter" evidence="6">
    <location>
        <begin position="2"/>
        <end position="231"/>
    </location>
</feature>
<protein>
    <submittedName>
        <fullName evidence="7">Urea ABC transporter ATP-binding subunit UrtE</fullName>
    </submittedName>
</protein>
<dbReference type="Pfam" id="PF00005">
    <property type="entry name" value="ABC_tran"/>
    <property type="match status" value="1"/>
</dbReference>
<keyword evidence="3" id="KW-0547">Nucleotide-binding</keyword>
<dbReference type="NCBIfam" id="TIGR03410">
    <property type="entry name" value="urea_trans_UrtE"/>
    <property type="match status" value="1"/>
</dbReference>
<dbReference type="InterPro" id="IPR052156">
    <property type="entry name" value="BCAA_Transport_ATP-bd_LivF"/>
</dbReference>
<dbReference type="SMART" id="SM00382">
    <property type="entry name" value="AAA"/>
    <property type="match status" value="1"/>
</dbReference>
<dbReference type="GO" id="GO:0015807">
    <property type="term" value="P:L-amino acid transport"/>
    <property type="evidence" value="ECO:0007669"/>
    <property type="project" value="TreeGrafter"/>
</dbReference>
<organism evidence="7 8">
    <name type="scientific">Humisphaera borealis</name>
    <dbReference type="NCBI Taxonomy" id="2807512"/>
    <lineage>
        <taxon>Bacteria</taxon>
        <taxon>Pseudomonadati</taxon>
        <taxon>Planctomycetota</taxon>
        <taxon>Phycisphaerae</taxon>
        <taxon>Tepidisphaerales</taxon>
        <taxon>Tepidisphaeraceae</taxon>
        <taxon>Humisphaera</taxon>
    </lineage>
</organism>
<keyword evidence="4 7" id="KW-0067">ATP-binding</keyword>
<dbReference type="InterPro" id="IPR027417">
    <property type="entry name" value="P-loop_NTPase"/>
</dbReference>
<dbReference type="GO" id="GO:0015658">
    <property type="term" value="F:branched-chain amino acid transmembrane transporter activity"/>
    <property type="evidence" value="ECO:0007669"/>
    <property type="project" value="TreeGrafter"/>
</dbReference>
<name>A0A7M2X2H4_9BACT</name>
<sequence length="231" mass="25298">MLAINNISFAYGMVQALRGVTMKFAPGKVTCVIGRNGVGKTTLMQTIMGIRRHNSGSVQLGERDVSSLPANRRAKAGIALVPQGRQIFAKLSVEENLRVGLQARSDGKKTIPEDIFELFPVLKQMSKRNGGDLSGGQQQQLAIGRALAGDPKVLLLDEPTEGIQPNVITQIGHVLQKLVTERGMTVILVEQYLDFVKEFGHAFYIMNRGKVVSEGPTTELTEEVIERHLHV</sequence>
<dbReference type="SUPFAM" id="SSF52540">
    <property type="entry name" value="P-loop containing nucleoside triphosphate hydrolases"/>
    <property type="match status" value="1"/>
</dbReference>
<dbReference type="PANTHER" id="PTHR43820">
    <property type="entry name" value="HIGH-AFFINITY BRANCHED-CHAIN AMINO ACID TRANSPORT ATP-BINDING PROTEIN LIVF"/>
    <property type="match status" value="1"/>
</dbReference>
<keyword evidence="2" id="KW-0813">Transport</keyword>
<evidence type="ECO:0000313" key="7">
    <source>
        <dbReference type="EMBL" id="QOV91923.1"/>
    </source>
</evidence>
<reference evidence="7 8" key="1">
    <citation type="submission" date="2020-10" db="EMBL/GenBank/DDBJ databases">
        <title>Wide distribution of Phycisphaera-like planctomycetes from WD2101 soil group in peatlands and genome analysis of the first cultivated representative.</title>
        <authorList>
            <person name="Dedysh S.N."/>
            <person name="Beletsky A.V."/>
            <person name="Ivanova A."/>
            <person name="Kulichevskaya I.S."/>
            <person name="Suzina N.E."/>
            <person name="Philippov D.A."/>
            <person name="Rakitin A.L."/>
            <person name="Mardanov A.V."/>
            <person name="Ravin N.V."/>
        </authorList>
    </citation>
    <scope>NUCLEOTIDE SEQUENCE [LARGE SCALE GENOMIC DNA]</scope>
    <source>
        <strain evidence="7 8">M1803</strain>
    </source>
</reference>
<keyword evidence="8" id="KW-1185">Reference proteome</keyword>
<evidence type="ECO:0000256" key="2">
    <source>
        <dbReference type="ARBA" id="ARBA00022448"/>
    </source>
</evidence>